<accession>A0A370GE11</accession>
<keyword evidence="4 8" id="KW-0808">Transferase</keyword>
<comment type="function">
    <text evidence="2 8">Catalyzes the removal of elemental sulfur and selenium atoms from L-cysteine, L-cystine, L-selenocysteine, and L-selenocystine to produce L-alanine.</text>
</comment>
<comment type="cofactor">
    <cofactor evidence="1 7">
        <name>pyridoxal 5'-phosphate</name>
        <dbReference type="ChEBI" id="CHEBI:597326"/>
    </cofactor>
</comment>
<dbReference type="Pfam" id="PF00266">
    <property type="entry name" value="Aminotran_5"/>
    <property type="match status" value="1"/>
</dbReference>
<dbReference type="AlphaFoldDB" id="A0A370GE11"/>
<evidence type="ECO:0000256" key="3">
    <source>
        <dbReference type="ARBA" id="ARBA00010447"/>
    </source>
</evidence>
<dbReference type="GO" id="GO:0016829">
    <property type="term" value="F:lyase activity"/>
    <property type="evidence" value="ECO:0007669"/>
    <property type="project" value="UniProtKB-KW"/>
</dbReference>
<dbReference type="EC" id="2.8.1.7" evidence="8"/>
<comment type="catalytic activity">
    <reaction evidence="6 8">
        <text>(sulfur carrier)-H + L-cysteine = (sulfur carrier)-SH + L-alanine</text>
        <dbReference type="Rhea" id="RHEA:43892"/>
        <dbReference type="Rhea" id="RHEA-COMP:14737"/>
        <dbReference type="Rhea" id="RHEA-COMP:14739"/>
        <dbReference type="ChEBI" id="CHEBI:29917"/>
        <dbReference type="ChEBI" id="CHEBI:35235"/>
        <dbReference type="ChEBI" id="CHEBI:57972"/>
        <dbReference type="ChEBI" id="CHEBI:64428"/>
        <dbReference type="EC" id="2.8.1.7"/>
    </reaction>
</comment>
<dbReference type="EMBL" id="QQAX01000020">
    <property type="protein sequence ID" value="RDI41339.1"/>
    <property type="molecule type" value="Genomic_DNA"/>
</dbReference>
<dbReference type="PIRSF" id="PIRSF005572">
    <property type="entry name" value="NifS"/>
    <property type="match status" value="1"/>
</dbReference>
<evidence type="ECO:0000256" key="8">
    <source>
        <dbReference type="RuleBase" id="RU004506"/>
    </source>
</evidence>
<evidence type="ECO:0000313" key="10">
    <source>
        <dbReference type="EMBL" id="RDI41339.1"/>
    </source>
</evidence>
<dbReference type="RefSeq" id="WP_114834970.1">
    <property type="nucleotide sequence ID" value="NZ_LR699114.1"/>
</dbReference>
<evidence type="ECO:0000259" key="9">
    <source>
        <dbReference type="Pfam" id="PF00266"/>
    </source>
</evidence>
<evidence type="ECO:0000256" key="7">
    <source>
        <dbReference type="RuleBase" id="RU004504"/>
    </source>
</evidence>
<reference evidence="10 11" key="1">
    <citation type="submission" date="2018-07" db="EMBL/GenBank/DDBJ databases">
        <title>Genomic Encyclopedia of Type Strains, Phase IV (KMG-IV): sequencing the most valuable type-strain genomes for metagenomic binning, comparative biology and taxonomic classification.</title>
        <authorList>
            <person name="Goeker M."/>
        </authorList>
    </citation>
    <scope>NUCLEOTIDE SEQUENCE [LARGE SCALE GENOMIC DNA]</scope>
    <source>
        <strain evidence="10 11">DSM 16500</strain>
    </source>
</reference>
<dbReference type="NCBIfam" id="TIGR01979">
    <property type="entry name" value="sufS"/>
    <property type="match status" value="1"/>
</dbReference>
<dbReference type="Proteomes" id="UP000254720">
    <property type="component" value="Unassembled WGS sequence"/>
</dbReference>
<evidence type="ECO:0000256" key="4">
    <source>
        <dbReference type="ARBA" id="ARBA00022679"/>
    </source>
</evidence>
<dbReference type="CDD" id="cd06453">
    <property type="entry name" value="SufS_like"/>
    <property type="match status" value="1"/>
</dbReference>
<dbReference type="PANTHER" id="PTHR43586:SF8">
    <property type="entry name" value="CYSTEINE DESULFURASE 1, CHLOROPLASTIC"/>
    <property type="match status" value="1"/>
</dbReference>
<name>A0A370GE11_9COXI</name>
<evidence type="ECO:0000256" key="2">
    <source>
        <dbReference type="ARBA" id="ARBA00002824"/>
    </source>
</evidence>
<dbReference type="InterPro" id="IPR015421">
    <property type="entry name" value="PyrdxlP-dep_Trfase_major"/>
</dbReference>
<dbReference type="InterPro" id="IPR020578">
    <property type="entry name" value="Aminotrans_V_PyrdxlP_BS"/>
</dbReference>
<dbReference type="SUPFAM" id="SSF53383">
    <property type="entry name" value="PLP-dependent transferases"/>
    <property type="match status" value="1"/>
</dbReference>
<dbReference type="Gene3D" id="3.40.640.10">
    <property type="entry name" value="Type I PLP-dependent aspartate aminotransferase-like (Major domain)"/>
    <property type="match status" value="1"/>
</dbReference>
<comment type="caution">
    <text evidence="10">The sequence shown here is derived from an EMBL/GenBank/DDBJ whole genome shotgun (WGS) entry which is preliminary data.</text>
</comment>
<keyword evidence="11" id="KW-1185">Reference proteome</keyword>
<keyword evidence="10" id="KW-0456">Lyase</keyword>
<dbReference type="InterPro" id="IPR000192">
    <property type="entry name" value="Aminotrans_V_dom"/>
</dbReference>
<dbReference type="InterPro" id="IPR010970">
    <property type="entry name" value="Cys_dSase_SufS"/>
</dbReference>
<evidence type="ECO:0000256" key="6">
    <source>
        <dbReference type="ARBA" id="ARBA00050776"/>
    </source>
</evidence>
<comment type="similarity">
    <text evidence="3 8">Belongs to the class-V pyridoxal-phosphate-dependent aminotransferase family. Csd subfamily.</text>
</comment>
<dbReference type="GO" id="GO:0030170">
    <property type="term" value="F:pyridoxal phosphate binding"/>
    <property type="evidence" value="ECO:0007669"/>
    <property type="project" value="UniProtKB-UniRule"/>
</dbReference>
<dbReference type="GO" id="GO:0006534">
    <property type="term" value="P:cysteine metabolic process"/>
    <property type="evidence" value="ECO:0007669"/>
    <property type="project" value="UniProtKB-UniRule"/>
</dbReference>
<protein>
    <recommendedName>
        <fullName evidence="8">Cysteine desulfurase</fullName>
        <ecNumber evidence="8">2.8.1.7</ecNumber>
    </recommendedName>
</protein>
<evidence type="ECO:0000256" key="1">
    <source>
        <dbReference type="ARBA" id="ARBA00001933"/>
    </source>
</evidence>
<organism evidence="10 11">
    <name type="scientific">Aquicella lusitana</name>
    <dbReference type="NCBI Taxonomy" id="254246"/>
    <lineage>
        <taxon>Bacteria</taxon>
        <taxon>Pseudomonadati</taxon>
        <taxon>Pseudomonadota</taxon>
        <taxon>Gammaproteobacteria</taxon>
        <taxon>Legionellales</taxon>
        <taxon>Coxiellaceae</taxon>
        <taxon>Aquicella</taxon>
    </lineage>
</organism>
<gene>
    <name evidence="10" type="ORF">C8D86_12039</name>
</gene>
<dbReference type="PROSITE" id="PS00595">
    <property type="entry name" value="AA_TRANSFER_CLASS_5"/>
    <property type="match status" value="1"/>
</dbReference>
<dbReference type="PANTHER" id="PTHR43586">
    <property type="entry name" value="CYSTEINE DESULFURASE"/>
    <property type="match status" value="1"/>
</dbReference>
<dbReference type="OrthoDB" id="9808002at2"/>
<dbReference type="InterPro" id="IPR015422">
    <property type="entry name" value="PyrdxlP-dep_Trfase_small"/>
</dbReference>
<evidence type="ECO:0000313" key="11">
    <source>
        <dbReference type="Proteomes" id="UP000254720"/>
    </source>
</evidence>
<keyword evidence="5 8" id="KW-0663">Pyridoxal phosphate</keyword>
<feature type="domain" description="Aminotransferase class V" evidence="9">
    <location>
        <begin position="31"/>
        <end position="406"/>
    </location>
</feature>
<proteinExistence type="inferred from homology"/>
<dbReference type="InterPro" id="IPR015424">
    <property type="entry name" value="PyrdxlP-dep_Trfase"/>
</dbReference>
<sequence length="418" mass="45857">MRTRLNDKIDFSLLRHDFPILQGKNRNQPLVYLDSAASAQKPRQVIEAISNFYYQDYANIHRGIYELSERSSKLYEDAREQAAQFIHAARADEIVFVRGTTEGINLVAHCLPRTANGAYIPWQAGDEVILSAMEHHSNIVPWFLLKERLGIELKIIPVTDAGELALETYLKLFSPRTKLVAINHASNVIGTINPVSEMTRIAHEHGVPVLIDGAQAVPHMPVDVQAIGCDFYIFSGHKLYGPSGAGILYAKQPWLDAMPPYHGGGGMIETVAFSSVTFAKAAHKFEAGTPDIAGAIGLHAAIQYVQGIGVETIFAHEQDLLCYAEARLLTIPGLRIIGTAKPKVGVISFVIEGIHPHDIGTVLDHEGVAVRAGHHCAMPLMERFNVPATVRASLGLYNTEKDIDALIEALLLAKRLFV</sequence>
<dbReference type="GO" id="GO:0031071">
    <property type="term" value="F:cysteine desulfurase activity"/>
    <property type="evidence" value="ECO:0007669"/>
    <property type="project" value="UniProtKB-UniRule"/>
</dbReference>
<dbReference type="Gene3D" id="3.90.1150.10">
    <property type="entry name" value="Aspartate Aminotransferase, domain 1"/>
    <property type="match status" value="1"/>
</dbReference>
<dbReference type="InterPro" id="IPR016454">
    <property type="entry name" value="Cysteine_dSase"/>
</dbReference>
<evidence type="ECO:0000256" key="5">
    <source>
        <dbReference type="ARBA" id="ARBA00022898"/>
    </source>
</evidence>